<dbReference type="RefSeq" id="WP_249590874.1">
    <property type="nucleotide sequence ID" value="NZ_BAAAQL010000054.1"/>
</dbReference>
<dbReference type="InterPro" id="IPR020843">
    <property type="entry name" value="ER"/>
</dbReference>
<dbReference type="PANTHER" id="PTHR44154:SF1">
    <property type="entry name" value="QUINONE OXIDOREDUCTASE"/>
    <property type="match status" value="1"/>
</dbReference>
<dbReference type="PANTHER" id="PTHR44154">
    <property type="entry name" value="QUINONE OXIDOREDUCTASE"/>
    <property type="match status" value="1"/>
</dbReference>
<keyword evidence="3" id="KW-0963">Cytoplasm</keyword>
<dbReference type="InterPro" id="IPR036291">
    <property type="entry name" value="NAD(P)-bd_dom_sf"/>
</dbReference>
<evidence type="ECO:0000313" key="7">
    <source>
        <dbReference type="EMBL" id="UQT59524.1"/>
    </source>
</evidence>
<dbReference type="EMBL" id="CP097289">
    <property type="protein sequence ID" value="UQT59524.1"/>
    <property type="molecule type" value="Genomic_DNA"/>
</dbReference>
<dbReference type="Gene3D" id="3.90.180.10">
    <property type="entry name" value="Medium-chain alcohol dehydrogenases, catalytic domain"/>
    <property type="match status" value="1"/>
</dbReference>
<dbReference type="InterPro" id="IPR011032">
    <property type="entry name" value="GroES-like_sf"/>
</dbReference>
<dbReference type="SUPFAM" id="SSF51735">
    <property type="entry name" value="NAD(P)-binding Rossmann-fold domains"/>
    <property type="match status" value="1"/>
</dbReference>
<protein>
    <submittedName>
        <fullName evidence="7">NADP-dependent oxidoreductase</fullName>
    </submittedName>
</protein>
<keyword evidence="5" id="KW-0694">RNA-binding</keyword>
<sequence length="312" mass="32051">MTATAPTTMRAVAFTAHGPAEVLRPVDLPVPEPGPGEVRVRVRAAGVMPFDIGLREGVIRPPGAVFPVVPGNEFAGTVDALGSGVTGFGPGDPVLGFSLLGSYAEYVVVPEENLVAKPDVMGWAEAGGFSGNAQGAHLALGAMRVGPGDTVLINAAAGGLGTLAVQLARAWGATTVIGTASEPNHDHLRALGAIPVTYGEGLEERVRAIAPEGVDAALDGAGAEALRASAAVAKYPDRVITMVATEEARRLGLPELAGARTASRLAEMTELYAKGALRLHIRAQYALERAADAQRDVERGHGRGKVVLTGRL</sequence>
<feature type="domain" description="Enoyl reductase (ER)" evidence="6">
    <location>
        <begin position="18"/>
        <end position="308"/>
    </location>
</feature>
<dbReference type="InterPro" id="IPR002364">
    <property type="entry name" value="Quin_OxRdtase/zeta-crystal_CS"/>
</dbReference>
<comment type="subunit">
    <text evidence="2">Homotetramer.</text>
</comment>
<gene>
    <name evidence="7" type="ORF">M4V62_33160</name>
</gene>
<evidence type="ECO:0000256" key="5">
    <source>
        <dbReference type="ARBA" id="ARBA00022884"/>
    </source>
</evidence>
<organism evidence="7 8">
    <name type="scientific">Streptomyces durmitorensis</name>
    <dbReference type="NCBI Taxonomy" id="319947"/>
    <lineage>
        <taxon>Bacteria</taxon>
        <taxon>Bacillati</taxon>
        <taxon>Actinomycetota</taxon>
        <taxon>Actinomycetes</taxon>
        <taxon>Kitasatosporales</taxon>
        <taxon>Streptomycetaceae</taxon>
        <taxon>Streptomyces</taxon>
    </lineage>
</organism>
<keyword evidence="4" id="KW-0521">NADP</keyword>
<dbReference type="InterPro" id="IPR051603">
    <property type="entry name" value="Zinc-ADH_QOR/CCCR"/>
</dbReference>
<evidence type="ECO:0000256" key="2">
    <source>
        <dbReference type="ARBA" id="ARBA00011881"/>
    </source>
</evidence>
<dbReference type="CDD" id="cd05289">
    <property type="entry name" value="MDR_like_2"/>
    <property type="match status" value="1"/>
</dbReference>
<dbReference type="Pfam" id="PF13602">
    <property type="entry name" value="ADH_zinc_N_2"/>
    <property type="match status" value="1"/>
</dbReference>
<evidence type="ECO:0000256" key="4">
    <source>
        <dbReference type="ARBA" id="ARBA00022857"/>
    </source>
</evidence>
<evidence type="ECO:0000313" key="8">
    <source>
        <dbReference type="Proteomes" id="UP000829992"/>
    </source>
</evidence>
<dbReference type="SUPFAM" id="SSF50129">
    <property type="entry name" value="GroES-like"/>
    <property type="match status" value="1"/>
</dbReference>
<dbReference type="Gene3D" id="3.40.50.720">
    <property type="entry name" value="NAD(P)-binding Rossmann-like Domain"/>
    <property type="match status" value="1"/>
</dbReference>
<accession>A0ABY4Q2C7</accession>
<comment type="subcellular location">
    <subcellularLocation>
        <location evidence="1">Cytoplasm</location>
    </subcellularLocation>
</comment>
<evidence type="ECO:0000256" key="3">
    <source>
        <dbReference type="ARBA" id="ARBA00022490"/>
    </source>
</evidence>
<dbReference type="SMART" id="SM00829">
    <property type="entry name" value="PKS_ER"/>
    <property type="match status" value="1"/>
</dbReference>
<evidence type="ECO:0000259" key="6">
    <source>
        <dbReference type="SMART" id="SM00829"/>
    </source>
</evidence>
<name>A0ABY4Q2C7_9ACTN</name>
<dbReference type="Proteomes" id="UP000829992">
    <property type="component" value="Chromosome"/>
</dbReference>
<reference evidence="7 8" key="1">
    <citation type="submission" date="2022-05" db="EMBL/GenBank/DDBJ databases">
        <authorList>
            <person name="Zhou X."/>
            <person name="Li K."/>
            <person name="Man Y."/>
        </authorList>
    </citation>
    <scope>NUCLEOTIDE SEQUENCE [LARGE SCALE GENOMIC DNA]</scope>
    <source>
        <strain evidence="7 8">MS405</strain>
    </source>
</reference>
<dbReference type="Pfam" id="PF08240">
    <property type="entry name" value="ADH_N"/>
    <property type="match status" value="1"/>
</dbReference>
<keyword evidence="8" id="KW-1185">Reference proteome</keyword>
<dbReference type="PROSITE" id="PS01162">
    <property type="entry name" value="QOR_ZETA_CRYSTAL"/>
    <property type="match status" value="1"/>
</dbReference>
<proteinExistence type="predicted"/>
<evidence type="ECO:0000256" key="1">
    <source>
        <dbReference type="ARBA" id="ARBA00004496"/>
    </source>
</evidence>
<dbReference type="InterPro" id="IPR013154">
    <property type="entry name" value="ADH-like_N"/>
</dbReference>